<proteinExistence type="predicted"/>
<dbReference type="OMA" id="CKLTRAD"/>
<organism evidence="1 2">
    <name type="scientific">Modestobacter italicus (strain DSM 44449 / CECT 9708 / BC 501)</name>
    <dbReference type="NCBI Taxonomy" id="2732864"/>
    <lineage>
        <taxon>Bacteria</taxon>
        <taxon>Bacillati</taxon>
        <taxon>Actinomycetota</taxon>
        <taxon>Actinomycetes</taxon>
        <taxon>Geodermatophilales</taxon>
        <taxon>Geodermatophilaceae</taxon>
        <taxon>Modestobacter</taxon>
    </lineage>
</organism>
<evidence type="ECO:0000313" key="1">
    <source>
        <dbReference type="EMBL" id="CCH90781.1"/>
    </source>
</evidence>
<accession>I4F568</accession>
<dbReference type="eggNOG" id="ENOG502ZPPZ">
    <property type="taxonomic scope" value="Bacteria"/>
</dbReference>
<keyword evidence="2" id="KW-1185">Reference proteome</keyword>
<dbReference type="Proteomes" id="UP000006461">
    <property type="component" value="Chromosome"/>
</dbReference>
<dbReference type="HOGENOM" id="CLU_158678_1_0_11"/>
<gene>
    <name evidence="1" type="ordered locus">MODMU_5407</name>
</gene>
<evidence type="ECO:0008006" key="3">
    <source>
        <dbReference type="Google" id="ProtNLM"/>
    </source>
</evidence>
<dbReference type="AlphaFoldDB" id="I4F568"/>
<reference evidence="1 2" key="1">
    <citation type="journal article" date="2012" name="J. Bacteriol.">
        <title>Genome Sequence of Radiation-Resistant Modestobacter marinus Strain BC501, a Representative Actinobacterium That Thrives on Calcareous Stone Surfaces.</title>
        <authorList>
            <person name="Normand P."/>
            <person name="Gury J."/>
            <person name="Pujic P."/>
            <person name="Chouaia B."/>
            <person name="Crotti E."/>
            <person name="Brusetti L."/>
            <person name="Daffonchio D."/>
            <person name="Vacherie B."/>
            <person name="Barbe V."/>
            <person name="Medigue C."/>
            <person name="Calteau A."/>
            <person name="Ghodhbane-Gtari F."/>
            <person name="Essoussi I."/>
            <person name="Nouioui I."/>
            <person name="Abbassi-Ghozzi I."/>
            <person name="Gtari M."/>
        </authorList>
    </citation>
    <scope>NUCLEOTIDE SEQUENCE [LARGE SCALE GENOMIC DNA]</scope>
    <source>
        <strain evidence="2">BC 501</strain>
    </source>
</reference>
<sequence length="120" mass="11859">MPSLTSLVGAATAGYGAVLVATPAVLLRPAGVPETPDTRLLTRSLGVRDVVMGLALLAAPPGRPRRLATAGRVVADLGDAAAFGAGLAGRTARAPVVALAAATWGAVALLADVLDERAGR</sequence>
<evidence type="ECO:0000313" key="2">
    <source>
        <dbReference type="Proteomes" id="UP000006461"/>
    </source>
</evidence>
<protein>
    <recommendedName>
        <fullName evidence="3">DUF4267 domain-containing protein</fullName>
    </recommendedName>
</protein>
<dbReference type="OrthoDB" id="3436761at2"/>
<name>I4F568_MODI5</name>
<dbReference type="KEGG" id="mmar:MODMU_5407"/>
<dbReference type="EMBL" id="FO203431">
    <property type="protein sequence ID" value="CCH90781.1"/>
    <property type="molecule type" value="Genomic_DNA"/>
</dbReference>